<proteinExistence type="predicted"/>
<dbReference type="Proteomes" id="UP001549184">
    <property type="component" value="Unassembled WGS sequence"/>
</dbReference>
<accession>A0ABV2K137</accession>
<gene>
    <name evidence="1" type="ORF">ABIC75_004544</name>
</gene>
<name>A0ABV2K137_9GAMM</name>
<comment type="caution">
    <text evidence="1">The sequence shown here is derived from an EMBL/GenBank/DDBJ whole genome shotgun (WGS) entry which is preliminary data.</text>
</comment>
<dbReference type="EMBL" id="JBEPMU010000009">
    <property type="protein sequence ID" value="MET3654796.1"/>
    <property type="molecule type" value="Genomic_DNA"/>
</dbReference>
<keyword evidence="2" id="KW-1185">Reference proteome</keyword>
<protein>
    <submittedName>
        <fullName evidence="1">Uncharacterized protein</fullName>
    </submittedName>
</protein>
<organism evidence="1 2">
    <name type="scientific">Dyella japonica</name>
    <dbReference type="NCBI Taxonomy" id="231455"/>
    <lineage>
        <taxon>Bacteria</taxon>
        <taxon>Pseudomonadati</taxon>
        <taxon>Pseudomonadota</taxon>
        <taxon>Gammaproteobacteria</taxon>
        <taxon>Lysobacterales</taxon>
        <taxon>Rhodanobacteraceae</taxon>
        <taxon>Dyella</taxon>
    </lineage>
</organism>
<evidence type="ECO:0000313" key="2">
    <source>
        <dbReference type="Proteomes" id="UP001549184"/>
    </source>
</evidence>
<sequence>MHLLEGTDSCFIRIDDHLIDDQLASNGFLRAGSCFARFGQISLGINAI</sequence>
<reference evidence="1 2" key="1">
    <citation type="submission" date="2024-06" db="EMBL/GenBank/DDBJ databases">
        <title>Sorghum-associated microbial communities from plants grown in Nebraska, USA.</title>
        <authorList>
            <person name="Schachtman D."/>
        </authorList>
    </citation>
    <scope>NUCLEOTIDE SEQUENCE [LARGE SCALE GENOMIC DNA]</scope>
    <source>
        <strain evidence="1 2">1073</strain>
    </source>
</reference>
<evidence type="ECO:0000313" key="1">
    <source>
        <dbReference type="EMBL" id="MET3654796.1"/>
    </source>
</evidence>